<name>A0ABV9K6X2_9PORP</name>
<evidence type="ECO:0000256" key="2">
    <source>
        <dbReference type="ARBA" id="ARBA00023002"/>
    </source>
</evidence>
<dbReference type="InterPro" id="IPR029753">
    <property type="entry name" value="D-isomer_DH_CS"/>
</dbReference>
<dbReference type="PROSITE" id="PS00670">
    <property type="entry name" value="D_2_HYDROXYACID_DH_2"/>
    <property type="match status" value="1"/>
</dbReference>
<dbReference type="RefSeq" id="WP_380078296.1">
    <property type="nucleotide sequence ID" value="NZ_JBHSGO010000137.1"/>
</dbReference>
<evidence type="ECO:0000313" key="7">
    <source>
        <dbReference type="EMBL" id="MFC4665824.1"/>
    </source>
</evidence>
<evidence type="ECO:0000256" key="1">
    <source>
        <dbReference type="ARBA" id="ARBA00005854"/>
    </source>
</evidence>
<keyword evidence="2 4" id="KW-0560">Oxidoreductase</keyword>
<evidence type="ECO:0000256" key="3">
    <source>
        <dbReference type="ARBA" id="ARBA00023027"/>
    </source>
</evidence>
<dbReference type="SUPFAM" id="SSF52283">
    <property type="entry name" value="Formate/glycerate dehydrogenase catalytic domain-like"/>
    <property type="match status" value="1"/>
</dbReference>
<dbReference type="Pfam" id="PF00389">
    <property type="entry name" value="2-Hacid_dh"/>
    <property type="match status" value="1"/>
</dbReference>
<proteinExistence type="inferred from homology"/>
<gene>
    <name evidence="7" type="ORF">ACFO3G_04260</name>
</gene>
<dbReference type="Proteomes" id="UP001596020">
    <property type="component" value="Unassembled WGS sequence"/>
</dbReference>
<dbReference type="PROSITE" id="PS00671">
    <property type="entry name" value="D_2_HYDROXYACID_DH_3"/>
    <property type="match status" value="1"/>
</dbReference>
<dbReference type="SUPFAM" id="SSF51735">
    <property type="entry name" value="NAD(P)-binding Rossmann-fold domains"/>
    <property type="match status" value="1"/>
</dbReference>
<evidence type="ECO:0000259" key="5">
    <source>
        <dbReference type="Pfam" id="PF00389"/>
    </source>
</evidence>
<evidence type="ECO:0000313" key="8">
    <source>
        <dbReference type="Proteomes" id="UP001596020"/>
    </source>
</evidence>
<comment type="caution">
    <text evidence="7">The sequence shown here is derived from an EMBL/GenBank/DDBJ whole genome shotgun (WGS) entry which is preliminary data.</text>
</comment>
<dbReference type="InterPro" id="IPR006139">
    <property type="entry name" value="D-isomer_2_OHA_DH_cat_dom"/>
</dbReference>
<dbReference type="EMBL" id="JBHSGO010000137">
    <property type="protein sequence ID" value="MFC4665824.1"/>
    <property type="molecule type" value="Genomic_DNA"/>
</dbReference>
<dbReference type="Pfam" id="PF02826">
    <property type="entry name" value="2-Hacid_dh_C"/>
    <property type="match status" value="1"/>
</dbReference>
<dbReference type="InterPro" id="IPR036291">
    <property type="entry name" value="NAD(P)-bd_dom_sf"/>
</dbReference>
<sequence length="317" mass="35268">MKIVVADTYAALPGDLDWSGLDELGECSFYPRTKKGELPERAKDAELLLINKTFVTEEDIKQMPKLKYIGVMSTGTNTVDIEAAKQRGIVVTHIPQYSTDSVAQMAISHMLNIAMPVARFDKNVKEGIWRKDYENVIKELHQIELYGRTLAIVGLGAIGSKVAEIANALGMKIIAHTSKKQEELPAYITKVETLEELFQKADILSLHCPLNTKTQNIASKERIALMKPTAILINVSRGGLVDEEALAEALNSNKLYAAGLDVLENEPPTENDPLCKARNCFITPHMGWYTKEAIKRYTEILKQNVKAFIQGKPINMV</sequence>
<feature type="domain" description="D-isomer specific 2-hydroxyacid dehydrogenase NAD-binding" evidence="6">
    <location>
        <begin position="108"/>
        <end position="287"/>
    </location>
</feature>
<organism evidence="7 8">
    <name type="scientific">Falsiporphyromonas endometrii</name>
    <dbReference type="NCBI Taxonomy" id="1387297"/>
    <lineage>
        <taxon>Bacteria</taxon>
        <taxon>Pseudomonadati</taxon>
        <taxon>Bacteroidota</taxon>
        <taxon>Bacteroidia</taxon>
        <taxon>Bacteroidales</taxon>
        <taxon>Porphyromonadaceae</taxon>
        <taxon>Falsiporphyromonas</taxon>
    </lineage>
</organism>
<dbReference type="PROSITE" id="PS00065">
    <property type="entry name" value="D_2_HYDROXYACID_DH_1"/>
    <property type="match status" value="1"/>
</dbReference>
<dbReference type="InterPro" id="IPR029752">
    <property type="entry name" value="D-isomer_DH_CS1"/>
</dbReference>
<comment type="similarity">
    <text evidence="1 4">Belongs to the D-isomer specific 2-hydroxyacid dehydrogenase family.</text>
</comment>
<dbReference type="Gene3D" id="3.40.50.720">
    <property type="entry name" value="NAD(P)-binding Rossmann-like Domain"/>
    <property type="match status" value="2"/>
</dbReference>
<dbReference type="InterPro" id="IPR050418">
    <property type="entry name" value="D-iso_2-hydroxyacid_DH_PdxB"/>
</dbReference>
<evidence type="ECO:0000256" key="4">
    <source>
        <dbReference type="RuleBase" id="RU003719"/>
    </source>
</evidence>
<protein>
    <submittedName>
        <fullName evidence="7">D-2-hydroxyacid dehydrogenase</fullName>
    </submittedName>
</protein>
<keyword evidence="8" id="KW-1185">Reference proteome</keyword>
<accession>A0ABV9K6X2</accession>
<reference evidence="8" key="1">
    <citation type="journal article" date="2019" name="Int. J. Syst. Evol. Microbiol.">
        <title>The Global Catalogue of Microorganisms (GCM) 10K type strain sequencing project: providing services to taxonomists for standard genome sequencing and annotation.</title>
        <authorList>
            <consortium name="The Broad Institute Genomics Platform"/>
            <consortium name="The Broad Institute Genome Sequencing Center for Infectious Disease"/>
            <person name="Wu L."/>
            <person name="Ma J."/>
        </authorList>
    </citation>
    <scope>NUCLEOTIDE SEQUENCE [LARGE SCALE GENOMIC DNA]</scope>
    <source>
        <strain evidence="8">CGMCC 4.7357</strain>
    </source>
</reference>
<dbReference type="CDD" id="cd12162">
    <property type="entry name" value="2-Hacid_dh_4"/>
    <property type="match status" value="1"/>
</dbReference>
<evidence type="ECO:0000259" key="6">
    <source>
        <dbReference type="Pfam" id="PF02826"/>
    </source>
</evidence>
<keyword evidence="3" id="KW-0520">NAD</keyword>
<dbReference type="InterPro" id="IPR006140">
    <property type="entry name" value="D-isomer_DH_NAD-bd"/>
</dbReference>
<dbReference type="PANTHER" id="PTHR43761:SF1">
    <property type="entry name" value="D-ISOMER SPECIFIC 2-HYDROXYACID DEHYDROGENASE CATALYTIC DOMAIN-CONTAINING PROTEIN-RELATED"/>
    <property type="match status" value="1"/>
</dbReference>
<feature type="domain" description="D-isomer specific 2-hydroxyacid dehydrogenase catalytic" evidence="5">
    <location>
        <begin position="26"/>
        <end position="314"/>
    </location>
</feature>
<dbReference type="PANTHER" id="PTHR43761">
    <property type="entry name" value="D-ISOMER SPECIFIC 2-HYDROXYACID DEHYDROGENASE FAMILY PROTEIN (AFU_ORTHOLOGUE AFUA_1G13630)"/>
    <property type="match status" value="1"/>
</dbReference>